<keyword evidence="4" id="KW-0732">Signal</keyword>
<dbReference type="PATRIC" id="fig|1513271.3.peg.2691"/>
<dbReference type="PROSITE" id="PS51257">
    <property type="entry name" value="PROKAR_LIPOPROTEIN"/>
    <property type="match status" value="1"/>
</dbReference>
<dbReference type="EC" id="3.2.1.1" evidence="3"/>
<dbReference type="Gene3D" id="2.60.40.1180">
    <property type="entry name" value="Golgi alpha-mannosidase II"/>
    <property type="match status" value="1"/>
</dbReference>
<keyword evidence="3" id="KW-0326">Glycosidase</keyword>
<feature type="chain" id="PRO_5005298564" description="Alpha-amylase" evidence="4">
    <location>
        <begin position="23"/>
        <end position="694"/>
    </location>
</feature>
<dbReference type="PANTHER" id="PTHR10357">
    <property type="entry name" value="ALPHA-AMYLASE FAMILY MEMBER"/>
    <property type="match status" value="1"/>
</dbReference>
<comment type="catalytic activity">
    <reaction evidence="3">
        <text>Endohydrolysis of (1-&gt;4)-alpha-D-glucosidic linkages in polysaccharides containing three or more (1-&gt;4)-alpha-linked D-glucose units.</text>
        <dbReference type="EC" id="3.2.1.1"/>
    </reaction>
</comment>
<evidence type="ECO:0000256" key="3">
    <source>
        <dbReference type="RuleBase" id="RU361134"/>
    </source>
</evidence>
<dbReference type="InterPro" id="IPR006047">
    <property type="entry name" value="GH13_cat_dom"/>
</dbReference>
<dbReference type="Proteomes" id="UP000037600">
    <property type="component" value="Unassembled WGS sequence"/>
</dbReference>
<name>A0A0J8GV85_9ALTE</name>
<comment type="caution">
    <text evidence="6">The sequence shown here is derived from an EMBL/GenBank/DDBJ whole genome shotgun (WGS) entry which is preliminary data.</text>
</comment>
<dbReference type="OrthoDB" id="9805159at2"/>
<keyword evidence="7" id="KW-1185">Reference proteome</keyword>
<dbReference type="InterPro" id="IPR017853">
    <property type="entry name" value="GH"/>
</dbReference>
<sequence>MIMRNNKTLLAASLAFALTACSSNDTNSSETTDTPSNVYDTSYLTRDVRDDVFYFVMPDRFENGDKTNDMGNPDKPESYGGYDPTLKSHFHGGDMKGLENKLDYLEGLGVTAIWMTPILRNQAVQGEITGYHGYWVLDFTEIDPHLGTNQDLKNLIEAAHKRGMKIYFDIITNHTADVIKFAECHGEDGSKWSLDAGPCPYKTRDQVQSGDKYTLVIPEESANIKVPQWLNDPKYYHNQGDSTWQGESSVYGDFSGLDDIDTDNPEVVDGMIDIFKNIVTELRPDGFRVDTVKHVNTEFWAGFSPAIIEHAKKEGIPNFHIFGEVYSGDVNVLSHYTTDGKMPAILDFGFQGLTYDLFVNESATDKAKTLFDNDDYYNDGDSRADMNPTFVGNHDMGRFSYFLTKSKTPLSEEQSLNKIKLAHALMYFSRGIPVIYYGDEQGFVGKGGDMDSRQDMMPSKTATYNEDDVLGTDLSTAANNFDTKHPLYTAFADLAKTFKAHKSLRQGVHHTRAFTTDGPGVYAFSRVEIDNPVEYLVVFNTSNEAINPTLSATSARYNDIHSNEAIATQNGSVTVNVPALSYRILKANSAVSSTKLGNLSITNFNDGDNVKGEFIFEYSLADAGKAAVPVFEMTTEVSVNGGQFEKISFDNTLPLSAQYDVSLLKNGTNIKVVSTVTNFAGEVQKHSASFVVKN</sequence>
<dbReference type="InterPro" id="IPR013780">
    <property type="entry name" value="Glyco_hydro_b"/>
</dbReference>
<gene>
    <name evidence="6" type="ORF">XM47_13120</name>
</gene>
<dbReference type="InterPro" id="IPR006046">
    <property type="entry name" value="Alpha_amylase"/>
</dbReference>
<evidence type="ECO:0000313" key="6">
    <source>
        <dbReference type="EMBL" id="KMT64583.1"/>
    </source>
</evidence>
<dbReference type="STRING" id="1513271.XM47_13120"/>
<dbReference type="Pfam" id="PF00128">
    <property type="entry name" value="Alpha-amylase"/>
    <property type="match status" value="1"/>
</dbReference>
<dbReference type="PANTHER" id="PTHR10357:SF209">
    <property type="entry name" value="PERIPLASMIC ALPHA-AMYLASE"/>
    <property type="match status" value="1"/>
</dbReference>
<organism evidence="6 7">
    <name type="scientific">Catenovulum maritimum</name>
    <dbReference type="NCBI Taxonomy" id="1513271"/>
    <lineage>
        <taxon>Bacteria</taxon>
        <taxon>Pseudomonadati</taxon>
        <taxon>Pseudomonadota</taxon>
        <taxon>Gammaproteobacteria</taxon>
        <taxon>Alteromonadales</taxon>
        <taxon>Alteromonadaceae</taxon>
        <taxon>Catenovulum</taxon>
    </lineage>
</organism>
<evidence type="ECO:0000313" key="7">
    <source>
        <dbReference type="Proteomes" id="UP000037600"/>
    </source>
</evidence>
<dbReference type="SUPFAM" id="SSF51011">
    <property type="entry name" value="Glycosyl hydrolase domain"/>
    <property type="match status" value="1"/>
</dbReference>
<reference evidence="6 7" key="1">
    <citation type="submission" date="2015-04" db="EMBL/GenBank/DDBJ databases">
        <title>Draft Genome Sequence of the Novel Agar-Digesting Marine Bacterium Q1.</title>
        <authorList>
            <person name="Li Y."/>
            <person name="Li D."/>
            <person name="Chen G."/>
            <person name="Du Z."/>
        </authorList>
    </citation>
    <scope>NUCLEOTIDE SEQUENCE [LARGE SCALE GENOMIC DNA]</scope>
    <source>
        <strain evidence="6 7">Q1</strain>
    </source>
</reference>
<dbReference type="CDD" id="cd11339">
    <property type="entry name" value="AmyAc_bac_CMD_like_2"/>
    <property type="match status" value="1"/>
</dbReference>
<evidence type="ECO:0000256" key="2">
    <source>
        <dbReference type="RuleBase" id="RU003615"/>
    </source>
</evidence>
<dbReference type="SUPFAM" id="SSF51445">
    <property type="entry name" value="(Trans)glycosidases"/>
    <property type="match status" value="1"/>
</dbReference>
<feature type="signal peptide" evidence="4">
    <location>
        <begin position="1"/>
        <end position="22"/>
    </location>
</feature>
<dbReference type="GO" id="GO:0004556">
    <property type="term" value="F:alpha-amylase activity"/>
    <property type="evidence" value="ECO:0007669"/>
    <property type="project" value="UniProtKB-UniRule"/>
</dbReference>
<feature type="domain" description="Glycosyl hydrolase family 13 catalytic" evidence="5">
    <location>
        <begin position="55"/>
        <end position="496"/>
    </location>
</feature>
<dbReference type="GO" id="GO:0005975">
    <property type="term" value="P:carbohydrate metabolic process"/>
    <property type="evidence" value="ECO:0007669"/>
    <property type="project" value="InterPro"/>
</dbReference>
<proteinExistence type="inferred from homology"/>
<accession>A0A0J8GV85</accession>
<dbReference type="EMBL" id="LAZL01000022">
    <property type="protein sequence ID" value="KMT64583.1"/>
    <property type="molecule type" value="Genomic_DNA"/>
</dbReference>
<comment type="similarity">
    <text evidence="1 2">Belongs to the glycosyl hydrolase 13 family.</text>
</comment>
<dbReference type="Gene3D" id="3.20.20.80">
    <property type="entry name" value="Glycosidases"/>
    <property type="match status" value="1"/>
</dbReference>
<keyword evidence="3" id="KW-0378">Hydrolase</keyword>
<keyword evidence="3" id="KW-0119">Carbohydrate metabolism</keyword>
<dbReference type="GO" id="GO:0043169">
    <property type="term" value="F:cation binding"/>
    <property type="evidence" value="ECO:0007669"/>
    <property type="project" value="InterPro"/>
</dbReference>
<evidence type="ECO:0000259" key="5">
    <source>
        <dbReference type="SMART" id="SM00642"/>
    </source>
</evidence>
<evidence type="ECO:0000256" key="1">
    <source>
        <dbReference type="ARBA" id="ARBA00008061"/>
    </source>
</evidence>
<dbReference type="AlphaFoldDB" id="A0A0J8GV85"/>
<evidence type="ECO:0000256" key="4">
    <source>
        <dbReference type="SAM" id="SignalP"/>
    </source>
</evidence>
<dbReference type="SMART" id="SM00642">
    <property type="entry name" value="Aamy"/>
    <property type="match status" value="1"/>
</dbReference>
<dbReference type="PRINTS" id="PR00110">
    <property type="entry name" value="ALPHAAMYLASE"/>
</dbReference>
<protein>
    <recommendedName>
        <fullName evidence="3">Alpha-amylase</fullName>
        <ecNumber evidence="3">3.2.1.1</ecNumber>
    </recommendedName>
</protein>